<proteinExistence type="inferred from homology"/>
<dbReference type="PANTHER" id="PTHR43318">
    <property type="entry name" value="UDP-N-ACETYLGLUCOSAMINE 4,6-DEHYDRATASE"/>
    <property type="match status" value="1"/>
</dbReference>
<comment type="similarity">
    <text evidence="1">Belongs to the polysaccharide synthase family.</text>
</comment>
<dbReference type="Gene3D" id="3.40.50.720">
    <property type="entry name" value="NAD(P)-binding Rossmann-like Domain"/>
    <property type="match status" value="2"/>
</dbReference>
<evidence type="ECO:0000313" key="5">
    <source>
        <dbReference type="Proteomes" id="UP001596435"/>
    </source>
</evidence>
<dbReference type="InterPro" id="IPR036291">
    <property type="entry name" value="NAD(P)-bd_dom_sf"/>
</dbReference>
<dbReference type="InterPro" id="IPR051203">
    <property type="entry name" value="Polysaccharide_Synthase-Rel"/>
</dbReference>
<comment type="caution">
    <text evidence="4">The sequence shown here is derived from an EMBL/GenBank/DDBJ whole genome shotgun (WGS) entry which is preliminary data.</text>
</comment>
<keyword evidence="5" id="KW-1185">Reference proteome</keyword>
<reference evidence="5" key="1">
    <citation type="journal article" date="2019" name="Int. J. Syst. Evol. Microbiol.">
        <title>The Global Catalogue of Microorganisms (GCM) 10K type strain sequencing project: providing services to taxonomists for standard genome sequencing and annotation.</title>
        <authorList>
            <consortium name="The Broad Institute Genomics Platform"/>
            <consortium name="The Broad Institute Genome Sequencing Center for Infectious Disease"/>
            <person name="Wu L."/>
            <person name="Ma J."/>
        </authorList>
    </citation>
    <scope>NUCLEOTIDE SEQUENCE [LARGE SCALE GENOMIC DNA]</scope>
    <source>
        <strain evidence="5">CGMCC 1.12859</strain>
    </source>
</reference>
<gene>
    <name evidence="4" type="ORF">ACFQMG_20370</name>
</gene>
<accession>A0ABW2FXE1</accession>
<feature type="region of interest" description="Disordered" evidence="2">
    <location>
        <begin position="479"/>
        <end position="498"/>
    </location>
</feature>
<protein>
    <submittedName>
        <fullName evidence="4">Nucleoside-diphosphate sugar epimerase/dehydratase</fullName>
    </submittedName>
</protein>
<dbReference type="SUPFAM" id="SSF51735">
    <property type="entry name" value="NAD(P)-binding Rossmann-fold domains"/>
    <property type="match status" value="2"/>
</dbReference>
<dbReference type="InterPro" id="IPR003869">
    <property type="entry name" value="Polysac_CapD-like"/>
</dbReference>
<evidence type="ECO:0000259" key="3">
    <source>
        <dbReference type="Pfam" id="PF02719"/>
    </source>
</evidence>
<dbReference type="Proteomes" id="UP001596435">
    <property type="component" value="Unassembled WGS sequence"/>
</dbReference>
<name>A0ABW2FXE1_9ACTN</name>
<evidence type="ECO:0000313" key="4">
    <source>
        <dbReference type="EMBL" id="MFC7181911.1"/>
    </source>
</evidence>
<dbReference type="CDD" id="cd05237">
    <property type="entry name" value="UDP_invert_4-6DH_SDR_e"/>
    <property type="match status" value="1"/>
</dbReference>
<dbReference type="EMBL" id="JBHTAJ010000038">
    <property type="protein sequence ID" value="MFC7181911.1"/>
    <property type="molecule type" value="Genomic_DNA"/>
</dbReference>
<dbReference type="Pfam" id="PF02719">
    <property type="entry name" value="Polysacc_synt_2"/>
    <property type="match status" value="1"/>
</dbReference>
<evidence type="ECO:0000256" key="2">
    <source>
        <dbReference type="SAM" id="MobiDB-lite"/>
    </source>
</evidence>
<sequence length="498" mass="52776">MPKQGAGDTGLRTLVIGAGAAGSALVRDLLRTPEFGLAPVGVLDDDPAKANRSVDGVPVLGTLAALTTTAVAHRVQVVALAIPGLPHQQVRALATAAAGVGAAVRYLPSFLSALRREVVGSDMRSLDVNKLIGRHEVHVVSPDVRAVIEGRRVLVTGAGGSIGSELCRQVQAFGPSALYMLDHDESNLHRLQLEIWGEALLTDDSLVIADVRDRPRIQQIFRDLKPEVVFHAAAHKHLPLLERHPSEAVKSNVLGTDNLVEAALATGVERFVLISTDKAADPTSVLGASKRLAELIVRANARDARNLGTGVFSAVRFGNVLGSRGSLLSVLAEQLRSGGPVTVTHPDVTRFFMTIEEAVGLVLEAGRMAEGGEVFVLDMGDPVRIVDLVHNFARQVQLGAEDVEIRYTGLRAGEKLNEALFSEGEERLPTVHGRIFATLAGEDAGPEDLAGGLTALYAAAAGNADDEVRRRLAELLPGYRTPEPEPVPALSAPYPDGF</sequence>
<feature type="domain" description="Polysaccharide biosynthesis protein CapD-like" evidence="3">
    <location>
        <begin position="153"/>
        <end position="437"/>
    </location>
</feature>
<organism evidence="4 5">
    <name type="scientific">Kitasatospora paranensis</name>
    <dbReference type="NCBI Taxonomy" id="258053"/>
    <lineage>
        <taxon>Bacteria</taxon>
        <taxon>Bacillati</taxon>
        <taxon>Actinomycetota</taxon>
        <taxon>Actinomycetes</taxon>
        <taxon>Kitasatosporales</taxon>
        <taxon>Streptomycetaceae</taxon>
        <taxon>Kitasatospora</taxon>
    </lineage>
</organism>
<evidence type="ECO:0000256" key="1">
    <source>
        <dbReference type="ARBA" id="ARBA00007430"/>
    </source>
</evidence>
<dbReference type="RefSeq" id="WP_345707154.1">
    <property type="nucleotide sequence ID" value="NZ_BAABKV010000001.1"/>
</dbReference>
<dbReference type="PANTHER" id="PTHR43318:SF1">
    <property type="entry name" value="POLYSACCHARIDE BIOSYNTHESIS PROTEIN EPSC-RELATED"/>
    <property type="match status" value="1"/>
</dbReference>
<dbReference type="Pfam" id="PF13727">
    <property type="entry name" value="CoA_binding_3"/>
    <property type="match status" value="1"/>
</dbReference>